<evidence type="ECO:0000313" key="4">
    <source>
        <dbReference type="Proteomes" id="UP000288028"/>
    </source>
</evidence>
<dbReference type="Pfam" id="PF13930">
    <property type="entry name" value="Endonuclea_NS_2"/>
    <property type="match status" value="1"/>
</dbReference>
<evidence type="ECO:0000313" key="3">
    <source>
        <dbReference type="EMBL" id="RSU16837.1"/>
    </source>
</evidence>
<dbReference type="InterPro" id="IPR044927">
    <property type="entry name" value="Endonuclea_NS_2"/>
</dbReference>
<gene>
    <name evidence="3" type="ORF">CBF28_01225</name>
</gene>
<dbReference type="OrthoDB" id="9783680at2"/>
<dbReference type="RefSeq" id="WP_126791058.1">
    <property type="nucleotide sequence ID" value="NZ_CP060720.1"/>
</dbReference>
<evidence type="ECO:0000256" key="1">
    <source>
        <dbReference type="SAM" id="MobiDB-lite"/>
    </source>
</evidence>
<dbReference type="AlphaFoldDB" id="A0A430B9D1"/>
<feature type="domain" description="Type VII secretion system protein EssD-like" evidence="2">
    <location>
        <begin position="78"/>
        <end position="206"/>
    </location>
</feature>
<dbReference type="Gene3D" id="3.40.570.10">
    <property type="entry name" value="Extracellular Endonuclease, subunit A"/>
    <property type="match status" value="1"/>
</dbReference>
<dbReference type="GeneID" id="95579805"/>
<feature type="region of interest" description="Disordered" evidence="1">
    <location>
        <begin position="47"/>
        <end position="77"/>
    </location>
</feature>
<proteinExistence type="predicted"/>
<organism evidence="3 4">
    <name type="scientific">Vagococcus carniphilus</name>
    <dbReference type="NCBI Taxonomy" id="218144"/>
    <lineage>
        <taxon>Bacteria</taxon>
        <taxon>Bacillati</taxon>
        <taxon>Bacillota</taxon>
        <taxon>Bacilli</taxon>
        <taxon>Lactobacillales</taxon>
        <taxon>Enterococcaceae</taxon>
        <taxon>Vagococcus</taxon>
    </lineage>
</organism>
<protein>
    <submittedName>
        <fullName evidence="3">DNA-entry nuclease</fullName>
    </submittedName>
</protein>
<reference evidence="3 4" key="1">
    <citation type="submission" date="2017-05" db="EMBL/GenBank/DDBJ databases">
        <title>Vagococcus spp. assemblies.</title>
        <authorList>
            <person name="Gulvik C.A."/>
        </authorList>
    </citation>
    <scope>NUCLEOTIDE SEQUENCE [LARGE SCALE GENOMIC DNA]</scope>
    <source>
        <strain evidence="3 4">SS1714</strain>
    </source>
</reference>
<dbReference type="Proteomes" id="UP000288028">
    <property type="component" value="Unassembled WGS sequence"/>
</dbReference>
<feature type="compositionally biased region" description="Polar residues" evidence="1">
    <location>
        <begin position="47"/>
        <end position="60"/>
    </location>
</feature>
<dbReference type="InterPro" id="IPR044929">
    <property type="entry name" value="DNA/RNA_non-sp_Endonuclease_sf"/>
</dbReference>
<evidence type="ECO:0000259" key="2">
    <source>
        <dbReference type="Pfam" id="PF13930"/>
    </source>
</evidence>
<dbReference type="EMBL" id="NGKB01000001">
    <property type="protein sequence ID" value="RSU16837.1"/>
    <property type="molecule type" value="Genomic_DNA"/>
</dbReference>
<name>A0A430B9D1_9ENTE</name>
<comment type="caution">
    <text evidence="3">The sequence shown here is derived from an EMBL/GenBank/DDBJ whole genome shotgun (WGS) entry which is preliminary data.</text>
</comment>
<accession>A0A430B9D1</accession>
<keyword evidence="4" id="KW-1185">Reference proteome</keyword>
<sequence>MAKKNNSQRKHPAAIIIGILVALGLTFAGIQVPDFLQDFLSSSESEVKKTSQGTTSQSGENPGPIEHGEATFTKEELKDNKKGWVHYGEYDEYNRPTTANALIKPEMIGTGSGAKQEIKPPGFISGLDPHNHSRGHLIGRQLGGSGEDPKNLVTLYQNPVNTPFMTKYENMVRKAADNGETIRYRVIPVYEGDIGMPTAVQMEGKSLNSSTINFNVTIENKK</sequence>
<feature type="compositionally biased region" description="Basic and acidic residues" evidence="1">
    <location>
        <begin position="66"/>
        <end position="77"/>
    </location>
</feature>